<keyword evidence="2" id="KW-0732">Signal</keyword>
<gene>
    <name evidence="3" type="ORF">EZS28_006379</name>
</gene>
<protein>
    <submittedName>
        <fullName evidence="3">Uncharacterized protein</fullName>
    </submittedName>
</protein>
<evidence type="ECO:0000256" key="2">
    <source>
        <dbReference type="SAM" id="SignalP"/>
    </source>
</evidence>
<dbReference type="AlphaFoldDB" id="A0A5J4WU47"/>
<comment type="caution">
    <text evidence="3">The sequence shown here is derived from an EMBL/GenBank/DDBJ whole genome shotgun (WGS) entry which is preliminary data.</text>
</comment>
<evidence type="ECO:0000313" key="3">
    <source>
        <dbReference type="EMBL" id="KAA6398102.1"/>
    </source>
</evidence>
<accession>A0A5J4WU47</accession>
<sequence>MRYSLLIIFFILFVRGQVRQDTQIFFEDYEITVDDYLSLDIIRKVEAESKTEKFVHINNIKWLGEKDEKTRNYTCIPREDFKTLEMSKYHKFDSSKCIGVFRGIKSADYALLGYALYAYAQIDIAPSVVYAIESLPLYYRYGAEDLQFNTQLEGCNMTMNHTRLSFQLEGVVSRDCISNEAKMKGYLDDSTATTPAKPTLCDDGTTEIDKQFEGLKFGHFYTTNQTLLKKYIVRTGPIFATFQHKIKNNPNPQQSTALIIGWEKYQDEEDWIVIVGEDQIVENGTETYWDHRFLLDVLPFNQPDRELLNVYGEIILSKEASEVEELEEKKQTEEDDDDEDQDKDEEKDDEKEEETVDKEDDQSDAGSNIRILWGLVTLVVLMPILTF</sequence>
<feature type="compositionally biased region" description="Acidic residues" evidence="1">
    <location>
        <begin position="333"/>
        <end position="363"/>
    </location>
</feature>
<feature type="region of interest" description="Disordered" evidence="1">
    <location>
        <begin position="322"/>
        <end position="364"/>
    </location>
</feature>
<proteinExistence type="predicted"/>
<evidence type="ECO:0000313" key="4">
    <source>
        <dbReference type="Proteomes" id="UP000324800"/>
    </source>
</evidence>
<organism evidence="3 4">
    <name type="scientific">Streblomastix strix</name>
    <dbReference type="NCBI Taxonomy" id="222440"/>
    <lineage>
        <taxon>Eukaryota</taxon>
        <taxon>Metamonada</taxon>
        <taxon>Preaxostyla</taxon>
        <taxon>Oxymonadida</taxon>
        <taxon>Streblomastigidae</taxon>
        <taxon>Streblomastix</taxon>
    </lineage>
</organism>
<evidence type="ECO:0000256" key="1">
    <source>
        <dbReference type="SAM" id="MobiDB-lite"/>
    </source>
</evidence>
<reference evidence="3 4" key="1">
    <citation type="submission" date="2019-03" db="EMBL/GenBank/DDBJ databases">
        <title>Single cell metagenomics reveals metabolic interactions within the superorganism composed of flagellate Streblomastix strix and complex community of Bacteroidetes bacteria on its surface.</title>
        <authorList>
            <person name="Treitli S.C."/>
            <person name="Kolisko M."/>
            <person name="Husnik F."/>
            <person name="Keeling P."/>
            <person name="Hampl V."/>
        </authorList>
    </citation>
    <scope>NUCLEOTIDE SEQUENCE [LARGE SCALE GENOMIC DNA]</scope>
    <source>
        <strain evidence="3">ST1C</strain>
    </source>
</reference>
<feature type="chain" id="PRO_5023814490" evidence="2">
    <location>
        <begin position="17"/>
        <end position="387"/>
    </location>
</feature>
<dbReference type="EMBL" id="SNRW01001035">
    <property type="protein sequence ID" value="KAA6398102.1"/>
    <property type="molecule type" value="Genomic_DNA"/>
</dbReference>
<dbReference type="Proteomes" id="UP000324800">
    <property type="component" value="Unassembled WGS sequence"/>
</dbReference>
<name>A0A5J4WU47_9EUKA</name>
<feature type="signal peptide" evidence="2">
    <location>
        <begin position="1"/>
        <end position="16"/>
    </location>
</feature>